<protein>
    <submittedName>
        <fullName evidence="2">Uncharacterized protein</fullName>
    </submittedName>
</protein>
<evidence type="ECO:0000256" key="1">
    <source>
        <dbReference type="SAM" id="MobiDB-lite"/>
    </source>
</evidence>
<name>A0A0A9GZU8_ARUDO</name>
<dbReference type="EMBL" id="GBRH01169805">
    <property type="protein sequence ID" value="JAE28091.1"/>
    <property type="molecule type" value="Transcribed_RNA"/>
</dbReference>
<sequence>MDLPAPKPARSRPSLAVSTASGRLAACAKSRPLGLRASSFSSTAVYSASEPDCLGPSRGFSLIMPYTSSPSLKLFTWLPTFTTTPATSYPGTVGRGESVAWNLPARRLASTGLSAAAATLTSTWSSPTPGTAAAPSSLSTLASP</sequence>
<feature type="region of interest" description="Disordered" evidence="1">
    <location>
        <begin position="122"/>
        <end position="144"/>
    </location>
</feature>
<accession>A0A0A9GZU8</accession>
<evidence type="ECO:0000313" key="2">
    <source>
        <dbReference type="EMBL" id="JAE28091.1"/>
    </source>
</evidence>
<proteinExistence type="predicted"/>
<reference evidence="2" key="1">
    <citation type="submission" date="2014-09" db="EMBL/GenBank/DDBJ databases">
        <authorList>
            <person name="Magalhaes I.L.F."/>
            <person name="Oliveira U."/>
            <person name="Santos F.R."/>
            <person name="Vidigal T.H.D.A."/>
            <person name="Brescovit A.D."/>
            <person name="Santos A.J."/>
        </authorList>
    </citation>
    <scope>NUCLEOTIDE SEQUENCE</scope>
    <source>
        <tissue evidence="2">Shoot tissue taken approximately 20 cm above the soil surface</tissue>
    </source>
</reference>
<reference evidence="2" key="2">
    <citation type="journal article" date="2015" name="Data Brief">
        <title>Shoot transcriptome of the giant reed, Arundo donax.</title>
        <authorList>
            <person name="Barrero R.A."/>
            <person name="Guerrero F.D."/>
            <person name="Moolhuijzen P."/>
            <person name="Goolsby J.A."/>
            <person name="Tidwell J."/>
            <person name="Bellgard S.E."/>
            <person name="Bellgard M.I."/>
        </authorList>
    </citation>
    <scope>NUCLEOTIDE SEQUENCE</scope>
    <source>
        <tissue evidence="2">Shoot tissue taken approximately 20 cm above the soil surface</tissue>
    </source>
</reference>
<organism evidence="2">
    <name type="scientific">Arundo donax</name>
    <name type="common">Giant reed</name>
    <name type="synonym">Donax arundinaceus</name>
    <dbReference type="NCBI Taxonomy" id="35708"/>
    <lineage>
        <taxon>Eukaryota</taxon>
        <taxon>Viridiplantae</taxon>
        <taxon>Streptophyta</taxon>
        <taxon>Embryophyta</taxon>
        <taxon>Tracheophyta</taxon>
        <taxon>Spermatophyta</taxon>
        <taxon>Magnoliopsida</taxon>
        <taxon>Liliopsida</taxon>
        <taxon>Poales</taxon>
        <taxon>Poaceae</taxon>
        <taxon>PACMAD clade</taxon>
        <taxon>Arundinoideae</taxon>
        <taxon>Arundineae</taxon>
        <taxon>Arundo</taxon>
    </lineage>
</organism>
<dbReference type="AlphaFoldDB" id="A0A0A9GZU8"/>